<dbReference type="InterPro" id="IPR029063">
    <property type="entry name" value="SAM-dependent_MTases_sf"/>
</dbReference>
<dbReference type="InterPro" id="IPR012340">
    <property type="entry name" value="NA-bd_OB-fold"/>
</dbReference>
<evidence type="ECO:0000313" key="2">
    <source>
        <dbReference type="EMBL" id="CAK9001740.1"/>
    </source>
</evidence>
<dbReference type="Proteomes" id="UP001642464">
    <property type="component" value="Unassembled WGS sequence"/>
</dbReference>
<dbReference type="CDD" id="cd04458">
    <property type="entry name" value="CSP_CDS"/>
    <property type="match status" value="1"/>
</dbReference>
<sequence>MKAWNSEKGFGFCALDGMAADIFVHIADCIGTQPQVGDVISFETEPSHKKDGTTNFKAKNVTGGSAPLKRDFGLGKKDDEPAAAAAPALDLASLGLQGGALGVPGLSLGIPGLAGLVPGLGLGGMSLPGLSAEHLAALAQPQMIPGLTPGLVSAAPGMAGFPTMPLVGAGLPAMGYVDPGTAASGEVVILDHRGARYHEDLLALEPMREHARIIADNVLSPGAPLFLNFVDERYAIAIHEVDEFLRARADWDFFTDPCSQCLVSSWALQLKLIGCVGAAV</sequence>
<dbReference type="Gene3D" id="2.40.50.140">
    <property type="entry name" value="Nucleic acid-binding proteins"/>
    <property type="match status" value="1"/>
</dbReference>
<accession>A0ABP0IGL0</accession>
<reference evidence="2 3" key="1">
    <citation type="submission" date="2024-02" db="EMBL/GenBank/DDBJ databases">
        <authorList>
            <person name="Chen Y."/>
            <person name="Shah S."/>
            <person name="Dougan E. K."/>
            <person name="Thang M."/>
            <person name="Chan C."/>
        </authorList>
    </citation>
    <scope>NUCLEOTIDE SEQUENCE [LARGE SCALE GENOMIC DNA]</scope>
</reference>
<dbReference type="InterPro" id="IPR002059">
    <property type="entry name" value="CSP_DNA-bd"/>
</dbReference>
<dbReference type="PROSITE" id="PS51857">
    <property type="entry name" value="CSD_2"/>
    <property type="match status" value="1"/>
</dbReference>
<protein>
    <submittedName>
        <fullName evidence="2">Catechol O-methyltransferase</fullName>
    </submittedName>
</protein>
<evidence type="ECO:0000259" key="1">
    <source>
        <dbReference type="PROSITE" id="PS51857"/>
    </source>
</evidence>
<evidence type="ECO:0000313" key="3">
    <source>
        <dbReference type="Proteomes" id="UP001642464"/>
    </source>
</evidence>
<comment type="caution">
    <text evidence="2">The sequence shown here is derived from an EMBL/GenBank/DDBJ whole genome shotgun (WGS) entry which is preliminary data.</text>
</comment>
<proteinExistence type="predicted"/>
<gene>
    <name evidence="2" type="ORF">SCF082_LOCUS7060</name>
</gene>
<organism evidence="2 3">
    <name type="scientific">Durusdinium trenchii</name>
    <dbReference type="NCBI Taxonomy" id="1381693"/>
    <lineage>
        <taxon>Eukaryota</taxon>
        <taxon>Sar</taxon>
        <taxon>Alveolata</taxon>
        <taxon>Dinophyceae</taxon>
        <taxon>Suessiales</taxon>
        <taxon>Symbiodiniaceae</taxon>
        <taxon>Durusdinium</taxon>
    </lineage>
</organism>
<feature type="domain" description="CSD" evidence="1">
    <location>
        <begin position="1"/>
        <end position="63"/>
    </location>
</feature>
<dbReference type="SUPFAM" id="SSF50249">
    <property type="entry name" value="Nucleic acid-binding proteins"/>
    <property type="match status" value="1"/>
</dbReference>
<name>A0ABP0IGL0_9DINO</name>
<dbReference type="Gene3D" id="3.40.50.150">
    <property type="entry name" value="Vaccinia Virus protein VP39"/>
    <property type="match status" value="1"/>
</dbReference>
<dbReference type="EMBL" id="CAXAMM010003936">
    <property type="protein sequence ID" value="CAK9001740.1"/>
    <property type="molecule type" value="Genomic_DNA"/>
</dbReference>
<keyword evidence="3" id="KW-1185">Reference proteome</keyword>